<dbReference type="Pfam" id="PF01075">
    <property type="entry name" value="Glyco_transf_9"/>
    <property type="match status" value="1"/>
</dbReference>
<dbReference type="EMBL" id="JAYGGQ010000014">
    <property type="protein sequence ID" value="MEA5456438.1"/>
    <property type="molecule type" value="Genomic_DNA"/>
</dbReference>
<organism evidence="3 4">
    <name type="scientific">Sinomonas terricola</name>
    <dbReference type="NCBI Taxonomy" id="3110330"/>
    <lineage>
        <taxon>Bacteria</taxon>
        <taxon>Bacillati</taxon>
        <taxon>Actinomycetota</taxon>
        <taxon>Actinomycetes</taxon>
        <taxon>Micrococcales</taxon>
        <taxon>Micrococcaceae</taxon>
        <taxon>Sinomonas</taxon>
    </lineage>
</organism>
<keyword evidence="2 3" id="KW-0808">Transferase</keyword>
<dbReference type="CDD" id="cd03789">
    <property type="entry name" value="GT9_LPS_heptosyltransferase"/>
    <property type="match status" value="1"/>
</dbReference>
<dbReference type="RefSeq" id="WP_323280330.1">
    <property type="nucleotide sequence ID" value="NZ_JAYGGQ010000014.1"/>
</dbReference>
<dbReference type="InterPro" id="IPR002201">
    <property type="entry name" value="Glyco_trans_9"/>
</dbReference>
<comment type="caution">
    <text evidence="3">The sequence shown here is derived from an EMBL/GenBank/DDBJ whole genome shotgun (WGS) entry which is preliminary data.</text>
</comment>
<proteinExistence type="predicted"/>
<keyword evidence="1 3" id="KW-0328">Glycosyltransferase</keyword>
<dbReference type="PANTHER" id="PTHR30160">
    <property type="entry name" value="TETRAACYLDISACCHARIDE 4'-KINASE-RELATED"/>
    <property type="match status" value="1"/>
</dbReference>
<dbReference type="GO" id="GO:0016757">
    <property type="term" value="F:glycosyltransferase activity"/>
    <property type="evidence" value="ECO:0007669"/>
    <property type="project" value="UniProtKB-KW"/>
</dbReference>
<reference evidence="3 4" key="1">
    <citation type="submission" date="2023-12" db="EMBL/GenBank/DDBJ databases">
        <title>Sinomonas terricola sp. nov, isolated from litchi orchard soil in Guangdong, PR China.</title>
        <authorList>
            <person name="Jiaxin W."/>
            <person name="Yang Z."/>
            <person name="Honghui Z."/>
        </authorList>
    </citation>
    <scope>NUCLEOTIDE SEQUENCE [LARGE SCALE GENOMIC DNA]</scope>
    <source>
        <strain evidence="3 4">JGH33</strain>
    </source>
</reference>
<evidence type="ECO:0000313" key="4">
    <source>
        <dbReference type="Proteomes" id="UP001304769"/>
    </source>
</evidence>
<dbReference type="Proteomes" id="UP001304769">
    <property type="component" value="Unassembled WGS sequence"/>
</dbReference>
<dbReference type="InterPro" id="IPR051199">
    <property type="entry name" value="LPS_LOS_Heptosyltrfase"/>
</dbReference>
<evidence type="ECO:0000313" key="3">
    <source>
        <dbReference type="EMBL" id="MEA5456438.1"/>
    </source>
</evidence>
<evidence type="ECO:0000256" key="1">
    <source>
        <dbReference type="ARBA" id="ARBA00022676"/>
    </source>
</evidence>
<dbReference type="Gene3D" id="3.40.50.2000">
    <property type="entry name" value="Glycogen Phosphorylase B"/>
    <property type="match status" value="2"/>
</dbReference>
<sequence>MRRVLVARLDGLGDLVLSGPAIRAVAARAEVVLMTGPGGAELAPLLPGVSGHIVWDCPWISQPAPPLTSAEVRRLERVMSRMAVDEAVILTSIHQSALPLAFELRLCGVRRITAFSEDYPGSLLDVRLTQRELPGELHEANRALGIAAAAGFPLPADDDGLPALVRQARTSLRPVGDYAVVHPGADDRARAWPPGHAAELVGKLAATGLAVVVTGSAYERALTRRVAGTAGIDVGGGTSLRALADLMSGARVVVAANAGPAHVAAAVRTPVVVLLSPVVSPAVWTPRGAPVATLGDPDEAFDAALRLIRDRSQAVA</sequence>
<accession>A0ABU5T9R6</accession>
<gene>
    <name evidence="3" type="ORF">SPF06_17030</name>
</gene>
<dbReference type="EC" id="2.4.-.-" evidence="3"/>
<dbReference type="PANTHER" id="PTHR30160:SF1">
    <property type="entry name" value="LIPOPOLYSACCHARIDE 1,2-N-ACETYLGLUCOSAMINETRANSFERASE-RELATED"/>
    <property type="match status" value="1"/>
</dbReference>
<evidence type="ECO:0000256" key="2">
    <source>
        <dbReference type="ARBA" id="ARBA00022679"/>
    </source>
</evidence>
<keyword evidence="4" id="KW-1185">Reference proteome</keyword>
<name>A0ABU5T9R6_9MICC</name>
<dbReference type="SUPFAM" id="SSF53756">
    <property type="entry name" value="UDP-Glycosyltransferase/glycogen phosphorylase"/>
    <property type="match status" value="1"/>
</dbReference>
<protein>
    <submittedName>
        <fullName evidence="3">Glycosyltransferase family 9 protein</fullName>
        <ecNumber evidence="3">2.4.-.-</ecNumber>
    </submittedName>
</protein>